<dbReference type="Pfam" id="PF06985">
    <property type="entry name" value="HET"/>
    <property type="match status" value="1"/>
</dbReference>
<sequence length="219" mass="24487">MLAPRRLRYPDRERHLWIDALGINQADNAEKSHQVNMMGEIYSSAQQRLLWLGEFKEETSPPRLDSDPKSDFTSTIARSAAETIVQMLADGSHLTACFEAPKSTDMAINPSDTLKLFLDLSWWTRIWTVQEAVLPRQTLLICGLHQLHFSVFSSAFANIIKHFSAACCALLSHESTVLQQFFLQVTTFTNTGSNATPLTSSTPFDIDSHPTPETKSLGC</sequence>
<name>A0AA39Y6N3_9PEZI</name>
<keyword evidence="4" id="KW-1185">Reference proteome</keyword>
<accession>A0AA39Y6N3</accession>
<proteinExistence type="predicted"/>
<comment type="caution">
    <text evidence="3">The sequence shown here is derived from an EMBL/GenBank/DDBJ whole genome shotgun (WGS) entry which is preliminary data.</text>
</comment>
<gene>
    <name evidence="3" type="ORF">B0T16DRAFT_511564</name>
</gene>
<dbReference type="EMBL" id="JAULSV010000004">
    <property type="protein sequence ID" value="KAK0647024.1"/>
    <property type="molecule type" value="Genomic_DNA"/>
</dbReference>
<dbReference type="PANTHER" id="PTHR24148:SF73">
    <property type="entry name" value="HET DOMAIN PROTEIN (AFU_ORTHOLOGUE AFUA_8G01020)"/>
    <property type="match status" value="1"/>
</dbReference>
<protein>
    <submittedName>
        <fullName evidence="3">Heterokaryon incompatibility protein-domain-containing protein</fullName>
    </submittedName>
</protein>
<evidence type="ECO:0000256" key="1">
    <source>
        <dbReference type="SAM" id="MobiDB-lite"/>
    </source>
</evidence>
<dbReference type="InterPro" id="IPR052895">
    <property type="entry name" value="HetReg/Transcr_Mod"/>
</dbReference>
<dbReference type="Proteomes" id="UP001174936">
    <property type="component" value="Unassembled WGS sequence"/>
</dbReference>
<organism evidence="3 4">
    <name type="scientific">Cercophora newfieldiana</name>
    <dbReference type="NCBI Taxonomy" id="92897"/>
    <lineage>
        <taxon>Eukaryota</taxon>
        <taxon>Fungi</taxon>
        <taxon>Dikarya</taxon>
        <taxon>Ascomycota</taxon>
        <taxon>Pezizomycotina</taxon>
        <taxon>Sordariomycetes</taxon>
        <taxon>Sordariomycetidae</taxon>
        <taxon>Sordariales</taxon>
        <taxon>Lasiosphaeriaceae</taxon>
        <taxon>Cercophora</taxon>
    </lineage>
</organism>
<feature type="domain" description="Heterokaryon incompatibility" evidence="2">
    <location>
        <begin position="7"/>
        <end position="131"/>
    </location>
</feature>
<reference evidence="3" key="1">
    <citation type="submission" date="2023-06" db="EMBL/GenBank/DDBJ databases">
        <title>Genome-scale phylogeny and comparative genomics of the fungal order Sordariales.</title>
        <authorList>
            <consortium name="Lawrence Berkeley National Laboratory"/>
            <person name="Hensen N."/>
            <person name="Bonometti L."/>
            <person name="Westerberg I."/>
            <person name="Brannstrom I.O."/>
            <person name="Guillou S."/>
            <person name="Cros-Aarteil S."/>
            <person name="Calhoun S."/>
            <person name="Haridas S."/>
            <person name="Kuo A."/>
            <person name="Mondo S."/>
            <person name="Pangilinan J."/>
            <person name="Riley R."/>
            <person name="Labutti K."/>
            <person name="Andreopoulos B."/>
            <person name="Lipzen A."/>
            <person name="Chen C."/>
            <person name="Yanf M."/>
            <person name="Daum C."/>
            <person name="Ng V."/>
            <person name="Clum A."/>
            <person name="Steindorff A."/>
            <person name="Ohm R."/>
            <person name="Martin F."/>
            <person name="Silar P."/>
            <person name="Natvig D."/>
            <person name="Lalanne C."/>
            <person name="Gautier V."/>
            <person name="Ament-Velasquez S.L."/>
            <person name="Kruys A."/>
            <person name="Hutchinson M.I."/>
            <person name="Powell A.J."/>
            <person name="Barry K."/>
            <person name="Miller A.N."/>
            <person name="Grigoriev I.V."/>
            <person name="Debuchy R."/>
            <person name="Gladieux P."/>
            <person name="Thoren M.H."/>
            <person name="Johannesson H."/>
        </authorList>
    </citation>
    <scope>NUCLEOTIDE SEQUENCE</scope>
    <source>
        <strain evidence="3">SMH2532-1</strain>
    </source>
</reference>
<feature type="region of interest" description="Disordered" evidence="1">
    <location>
        <begin position="199"/>
        <end position="219"/>
    </location>
</feature>
<evidence type="ECO:0000313" key="3">
    <source>
        <dbReference type="EMBL" id="KAK0647024.1"/>
    </source>
</evidence>
<dbReference type="PANTHER" id="PTHR24148">
    <property type="entry name" value="ANKYRIN REPEAT DOMAIN-CONTAINING PROTEIN 39 HOMOLOG-RELATED"/>
    <property type="match status" value="1"/>
</dbReference>
<dbReference type="AlphaFoldDB" id="A0AA39Y6N3"/>
<dbReference type="InterPro" id="IPR010730">
    <property type="entry name" value="HET"/>
</dbReference>
<evidence type="ECO:0000259" key="2">
    <source>
        <dbReference type="Pfam" id="PF06985"/>
    </source>
</evidence>
<evidence type="ECO:0000313" key="4">
    <source>
        <dbReference type="Proteomes" id="UP001174936"/>
    </source>
</evidence>